<sequence length="415" mass="46195">MPKKRHLKFLKPSSNLPSNAASSSFASSVVADHTSVNDLLAHLRVSQPSTEPPRPPISTLPSVPPSLQQILANAEPPLPPRPRVQLGVSRRNRIPGPPPPASWLVPGADGNPSNEHEERIYKVGYRGEDIYEFPDPARIEPHRLARLTLVAMAREWSFHIVYDQHYLYTLRPGLKSALLAYIAAYNPDGVGINGLRVLFKDGPSEDDGGGWEAEAETSSNEDVKHMDLTRALGPRLPWKDLCAFFHQHQPPGGATGKLPHVEEPTQDAWDLSPAPPRNRFSSLTHISLSHPHPTMASWSRLTIFTRFIPTITHLSLAGWSLPASVEPAGVLKRFARGLLCLKWLDVRDCNAEFYETLMEVEWDRCWRGVETVVCSQGGETPEWVAKERGRAAEELKKCIRAVRQEMGGKWCSVVV</sequence>
<evidence type="ECO:0000313" key="3">
    <source>
        <dbReference type="Proteomes" id="UP001447188"/>
    </source>
</evidence>
<feature type="compositionally biased region" description="Low complexity" evidence="1">
    <location>
        <begin position="12"/>
        <end position="27"/>
    </location>
</feature>
<gene>
    <name evidence="2" type="ORF">Q9L58_008546</name>
</gene>
<comment type="caution">
    <text evidence="2">The sequence shown here is derived from an EMBL/GenBank/DDBJ whole genome shotgun (WGS) entry which is preliminary data.</text>
</comment>
<feature type="region of interest" description="Disordered" evidence="1">
    <location>
        <begin position="95"/>
        <end position="114"/>
    </location>
</feature>
<evidence type="ECO:0000313" key="2">
    <source>
        <dbReference type="EMBL" id="KAL0632569.1"/>
    </source>
</evidence>
<proteinExistence type="predicted"/>
<dbReference type="EMBL" id="JBBBZM010000162">
    <property type="protein sequence ID" value="KAL0632569.1"/>
    <property type="molecule type" value="Genomic_DNA"/>
</dbReference>
<evidence type="ECO:0008006" key="4">
    <source>
        <dbReference type="Google" id="ProtNLM"/>
    </source>
</evidence>
<dbReference type="Proteomes" id="UP001447188">
    <property type="component" value="Unassembled WGS sequence"/>
</dbReference>
<protein>
    <recommendedName>
        <fullName evidence="4">Tafazzin</fullName>
    </recommendedName>
</protein>
<evidence type="ECO:0000256" key="1">
    <source>
        <dbReference type="SAM" id="MobiDB-lite"/>
    </source>
</evidence>
<accession>A0ABR3G9F7</accession>
<reference evidence="2 3" key="1">
    <citation type="submission" date="2024-02" db="EMBL/GenBank/DDBJ databases">
        <title>Discinaceae phylogenomics.</title>
        <authorList>
            <person name="Dirks A.C."/>
            <person name="James T.Y."/>
        </authorList>
    </citation>
    <scope>NUCLEOTIDE SEQUENCE [LARGE SCALE GENOMIC DNA]</scope>
    <source>
        <strain evidence="2 3">ACD0624</strain>
    </source>
</reference>
<feature type="region of interest" description="Disordered" evidence="1">
    <location>
        <begin position="1"/>
        <end position="27"/>
    </location>
</feature>
<name>A0ABR3G9F7_9PEZI</name>
<organism evidence="2 3">
    <name type="scientific">Discina gigas</name>
    <dbReference type="NCBI Taxonomy" id="1032678"/>
    <lineage>
        <taxon>Eukaryota</taxon>
        <taxon>Fungi</taxon>
        <taxon>Dikarya</taxon>
        <taxon>Ascomycota</taxon>
        <taxon>Pezizomycotina</taxon>
        <taxon>Pezizomycetes</taxon>
        <taxon>Pezizales</taxon>
        <taxon>Discinaceae</taxon>
        <taxon>Discina</taxon>
    </lineage>
</organism>
<keyword evidence="3" id="KW-1185">Reference proteome</keyword>